<feature type="compositionally biased region" description="Basic and acidic residues" evidence="1">
    <location>
        <begin position="1"/>
        <end position="26"/>
    </location>
</feature>
<protein>
    <submittedName>
        <fullName evidence="2">Uncharacterized protein</fullName>
    </submittedName>
</protein>
<evidence type="ECO:0000313" key="2">
    <source>
        <dbReference type="EMBL" id="MBK1884948.1"/>
    </source>
</evidence>
<evidence type="ECO:0000313" key="3">
    <source>
        <dbReference type="Proteomes" id="UP000603141"/>
    </source>
</evidence>
<gene>
    <name evidence="2" type="ORF">JIN85_21245</name>
</gene>
<evidence type="ECO:0000256" key="1">
    <source>
        <dbReference type="SAM" id="MobiDB-lite"/>
    </source>
</evidence>
<organism evidence="2 3">
    <name type="scientific">Luteolibacter pohnpeiensis</name>
    <dbReference type="NCBI Taxonomy" id="454153"/>
    <lineage>
        <taxon>Bacteria</taxon>
        <taxon>Pseudomonadati</taxon>
        <taxon>Verrucomicrobiota</taxon>
        <taxon>Verrucomicrobiia</taxon>
        <taxon>Verrucomicrobiales</taxon>
        <taxon>Verrucomicrobiaceae</taxon>
        <taxon>Luteolibacter</taxon>
    </lineage>
</organism>
<dbReference type="AlphaFoldDB" id="A0A934VYI9"/>
<dbReference type="EMBL" id="JAENIJ010000252">
    <property type="protein sequence ID" value="MBK1884948.1"/>
    <property type="molecule type" value="Genomic_DNA"/>
</dbReference>
<dbReference type="Proteomes" id="UP000603141">
    <property type="component" value="Unassembled WGS sequence"/>
</dbReference>
<name>A0A934VYI9_9BACT</name>
<comment type="caution">
    <text evidence="2">The sequence shown here is derived from an EMBL/GenBank/DDBJ whole genome shotgun (WGS) entry which is preliminary data.</text>
</comment>
<sequence length="99" mass="10775">MADKKVEVRFDTTADTKGAEDAEKAINEVSDSSSELMKDALKSRESLEQLTKAAEGDAVAQRALKQAQKELGKEFEQTAKDIDRTTEAVEDLTAAEAAR</sequence>
<accession>A0A934VYI9</accession>
<feature type="region of interest" description="Disordered" evidence="1">
    <location>
        <begin position="1"/>
        <end position="32"/>
    </location>
</feature>
<keyword evidence="3" id="KW-1185">Reference proteome</keyword>
<dbReference type="RefSeq" id="WP_200274586.1">
    <property type="nucleotide sequence ID" value="NZ_JAENIJ010000252.1"/>
</dbReference>
<feature type="non-terminal residue" evidence="2">
    <location>
        <position position="99"/>
    </location>
</feature>
<reference evidence="2" key="1">
    <citation type="submission" date="2021-01" db="EMBL/GenBank/DDBJ databases">
        <title>Modified the classification status of verrucomicrobia.</title>
        <authorList>
            <person name="Feng X."/>
        </authorList>
    </citation>
    <scope>NUCLEOTIDE SEQUENCE</scope>
    <source>
        <strain evidence="2">KCTC 22041</strain>
    </source>
</reference>
<proteinExistence type="predicted"/>